<evidence type="ECO:0000256" key="11">
    <source>
        <dbReference type="ARBA" id="ARBA00023204"/>
    </source>
</evidence>
<dbReference type="GO" id="GO:0006281">
    <property type="term" value="P:DNA repair"/>
    <property type="evidence" value="ECO:0007669"/>
    <property type="project" value="UniProtKB-KW"/>
</dbReference>
<dbReference type="GO" id="GO:0046872">
    <property type="term" value="F:metal ion binding"/>
    <property type="evidence" value="ECO:0007669"/>
    <property type="project" value="UniProtKB-KW"/>
</dbReference>
<keyword evidence="5" id="KW-0479">Metal-binding</keyword>
<dbReference type="OrthoDB" id="9783592at2"/>
<dbReference type="eggNOG" id="COG3331">
    <property type="taxonomic scope" value="Bacteria"/>
</dbReference>
<evidence type="ECO:0000256" key="1">
    <source>
        <dbReference type="ARBA" id="ARBA00001946"/>
    </source>
</evidence>
<keyword evidence="10" id="KW-0233">DNA recombination</keyword>
<dbReference type="Proteomes" id="UP000014983">
    <property type="component" value="Chromosome"/>
</dbReference>
<evidence type="ECO:0000256" key="6">
    <source>
        <dbReference type="ARBA" id="ARBA00022759"/>
    </source>
</evidence>
<evidence type="ECO:0000256" key="13">
    <source>
        <dbReference type="ARBA" id="ARBA00029523"/>
    </source>
</evidence>
<dbReference type="GO" id="GO:0005737">
    <property type="term" value="C:cytoplasm"/>
    <property type="evidence" value="ECO:0007669"/>
    <property type="project" value="UniProtKB-SubCell"/>
</dbReference>
<comment type="similarity">
    <text evidence="12">Belongs to the RecU family.</text>
</comment>
<keyword evidence="4" id="KW-0540">Nuclease</keyword>
<keyword evidence="11" id="KW-0234">DNA repair</keyword>
<dbReference type="EMBL" id="CP005076">
    <property type="protein sequence ID" value="AGR41962.1"/>
    <property type="molecule type" value="Genomic_DNA"/>
</dbReference>
<keyword evidence="6 14" id="KW-0255">Endonuclease</keyword>
<dbReference type="Gene3D" id="3.40.1350.10">
    <property type="match status" value="1"/>
</dbReference>
<dbReference type="PATRIC" id="fig|1276221.3.peg.255"/>
<dbReference type="GO" id="GO:0004519">
    <property type="term" value="F:endonuclease activity"/>
    <property type="evidence" value="ECO:0007669"/>
    <property type="project" value="UniProtKB-KW"/>
</dbReference>
<evidence type="ECO:0000313" key="15">
    <source>
        <dbReference type="Proteomes" id="UP000014983"/>
    </source>
</evidence>
<dbReference type="GO" id="GO:0006310">
    <property type="term" value="P:DNA recombination"/>
    <property type="evidence" value="ECO:0007669"/>
    <property type="project" value="UniProtKB-KW"/>
</dbReference>
<evidence type="ECO:0000256" key="2">
    <source>
        <dbReference type="ARBA" id="ARBA00004496"/>
    </source>
</evidence>
<dbReference type="STRING" id="1276221.SDIMI_v3c02580"/>
<gene>
    <name evidence="14" type="primary">recU</name>
    <name evidence="14" type="ORF">SDIMI_v3c02580</name>
</gene>
<keyword evidence="9" id="KW-0460">Magnesium</keyword>
<dbReference type="RefSeq" id="WP_020836195.1">
    <property type="nucleotide sequence ID" value="NC_021833.1"/>
</dbReference>
<dbReference type="AlphaFoldDB" id="S5M1M1"/>
<comment type="subcellular location">
    <subcellularLocation>
        <location evidence="2">Cytoplasm</location>
    </subcellularLocation>
</comment>
<keyword evidence="15" id="KW-1185">Reference proteome</keyword>
<comment type="cofactor">
    <cofactor evidence="1">
        <name>Mg(2+)</name>
        <dbReference type="ChEBI" id="CHEBI:18420"/>
    </cofactor>
</comment>
<evidence type="ECO:0000256" key="4">
    <source>
        <dbReference type="ARBA" id="ARBA00022722"/>
    </source>
</evidence>
<dbReference type="InterPro" id="IPR011335">
    <property type="entry name" value="Restrct_endonuc-II-like"/>
</dbReference>
<dbReference type="GO" id="GO:0016787">
    <property type="term" value="F:hydrolase activity"/>
    <property type="evidence" value="ECO:0007669"/>
    <property type="project" value="UniProtKB-KW"/>
</dbReference>
<name>S5M1M1_9MOLU</name>
<dbReference type="KEGG" id="sdi:SDIMI_v3c02580"/>
<evidence type="ECO:0000256" key="10">
    <source>
        <dbReference type="ARBA" id="ARBA00023172"/>
    </source>
</evidence>
<evidence type="ECO:0000256" key="5">
    <source>
        <dbReference type="ARBA" id="ARBA00022723"/>
    </source>
</evidence>
<dbReference type="SUPFAM" id="SSF52980">
    <property type="entry name" value="Restriction endonuclease-like"/>
    <property type="match status" value="1"/>
</dbReference>
<evidence type="ECO:0000313" key="14">
    <source>
        <dbReference type="EMBL" id="AGR41962.1"/>
    </source>
</evidence>
<keyword evidence="8" id="KW-0378">Hydrolase</keyword>
<evidence type="ECO:0000256" key="9">
    <source>
        <dbReference type="ARBA" id="ARBA00022842"/>
    </source>
</evidence>
<dbReference type="HOGENOM" id="CLU_096340_2_0_14"/>
<organism evidence="14 15">
    <name type="scientific">Spiroplasma diminutum CUAS-1</name>
    <dbReference type="NCBI Taxonomy" id="1276221"/>
    <lineage>
        <taxon>Bacteria</taxon>
        <taxon>Bacillati</taxon>
        <taxon>Mycoplasmatota</taxon>
        <taxon>Mollicutes</taxon>
        <taxon>Entomoplasmatales</taxon>
        <taxon>Spiroplasmataceae</taxon>
        <taxon>Spiroplasma</taxon>
    </lineage>
</organism>
<sequence>MILKNKGMYLETLINNSINRLDENNALIYKMPISNNILSVENNIITARLNKNYFCDYIGLWNGFYLEFEAKETEMEFFNLRNIKKHQLNKLEKVKNNKGIGFLLIYFHIYEKLFLLNISDLKNIKTQKIPFKYFQDNFLEIDISGIYFDFNILFNHLINYT</sequence>
<accession>S5M1M1</accession>
<reference evidence="14 15" key="1">
    <citation type="journal article" date="2013" name="Genome Biol. Evol.">
        <title>Comparison of metabolic capacities and inference of gene content evolution in mosquito-associated Spiroplasma diminutum and S. taiwanense.</title>
        <authorList>
            <person name="Lo W.S."/>
            <person name="Ku C."/>
            <person name="Chen L.L."/>
            <person name="Chang T.H."/>
            <person name="Kuo C.H."/>
        </authorList>
    </citation>
    <scope>NUCLEOTIDE SEQUENCE [LARGE SCALE GENOMIC DNA]</scope>
    <source>
        <strain evidence="14">CUAS-1</strain>
    </source>
</reference>
<dbReference type="Pfam" id="PF03838">
    <property type="entry name" value="RecU"/>
    <property type="match status" value="1"/>
</dbReference>
<evidence type="ECO:0000256" key="3">
    <source>
        <dbReference type="ARBA" id="ARBA00022490"/>
    </source>
</evidence>
<dbReference type="InterPro" id="IPR004612">
    <property type="entry name" value="Resolv_RecU"/>
</dbReference>
<evidence type="ECO:0000256" key="8">
    <source>
        <dbReference type="ARBA" id="ARBA00022801"/>
    </source>
</evidence>
<keyword evidence="7" id="KW-0227">DNA damage</keyword>
<protein>
    <recommendedName>
        <fullName evidence="13">Holliday junction resolvase RecU</fullName>
    </recommendedName>
</protein>
<dbReference type="GO" id="GO:0003676">
    <property type="term" value="F:nucleic acid binding"/>
    <property type="evidence" value="ECO:0007669"/>
    <property type="project" value="InterPro"/>
</dbReference>
<dbReference type="InParanoid" id="S5M1M1"/>
<dbReference type="FunCoup" id="S5M1M1">
    <property type="interactions" value="9"/>
</dbReference>
<evidence type="ECO:0000256" key="12">
    <source>
        <dbReference type="ARBA" id="ARBA00023447"/>
    </source>
</evidence>
<keyword evidence="3" id="KW-0963">Cytoplasm</keyword>
<dbReference type="InterPro" id="IPR011856">
    <property type="entry name" value="tRNA_endonuc-like_dom_sf"/>
</dbReference>
<evidence type="ECO:0000256" key="7">
    <source>
        <dbReference type="ARBA" id="ARBA00022763"/>
    </source>
</evidence>
<proteinExistence type="inferred from homology"/>